<dbReference type="PIRSF" id="PIRSF016493">
    <property type="entry name" value="Glycyl_aminpptds"/>
    <property type="match status" value="1"/>
</dbReference>
<dbReference type="InterPro" id="IPR001478">
    <property type="entry name" value="PDZ"/>
</dbReference>
<dbReference type="InterPro" id="IPR007963">
    <property type="entry name" value="Peptidase_M61_catalytic"/>
</dbReference>
<dbReference type="Pfam" id="PF05299">
    <property type="entry name" value="Peptidase_M61"/>
    <property type="match status" value="1"/>
</dbReference>
<dbReference type="SMART" id="SM00228">
    <property type="entry name" value="PDZ"/>
    <property type="match status" value="1"/>
</dbReference>
<organism evidence="2 3">
    <name type="scientific">Siphonobacter aquaeclarae</name>
    <dbReference type="NCBI Taxonomy" id="563176"/>
    <lineage>
        <taxon>Bacteria</taxon>
        <taxon>Pseudomonadati</taxon>
        <taxon>Bacteroidota</taxon>
        <taxon>Cytophagia</taxon>
        <taxon>Cytophagales</taxon>
        <taxon>Cytophagaceae</taxon>
        <taxon>Siphonobacter</taxon>
    </lineage>
</organism>
<reference evidence="2 3" key="1">
    <citation type="submission" date="2016-10" db="EMBL/GenBank/DDBJ databases">
        <authorList>
            <person name="de Groot N.N."/>
        </authorList>
    </citation>
    <scope>NUCLEOTIDE SEQUENCE [LARGE SCALE GENOMIC DNA]</scope>
    <source>
        <strain evidence="2 3">DSM 21668</strain>
    </source>
</reference>
<dbReference type="OrthoDB" id="9778516at2"/>
<keyword evidence="3" id="KW-1185">Reference proteome</keyword>
<name>A0A1G9RP18_9BACT</name>
<dbReference type="AlphaFoldDB" id="A0A1G9RP18"/>
<dbReference type="Gene3D" id="2.30.42.10">
    <property type="match status" value="1"/>
</dbReference>
<dbReference type="SUPFAM" id="SSF55486">
    <property type="entry name" value="Metalloproteases ('zincins'), catalytic domain"/>
    <property type="match status" value="1"/>
</dbReference>
<dbReference type="RefSeq" id="WP_093203757.1">
    <property type="nucleotide sequence ID" value="NZ_FNGS01000005.1"/>
</dbReference>
<dbReference type="InterPro" id="IPR027268">
    <property type="entry name" value="Peptidase_M4/M1_CTD_sf"/>
</dbReference>
<dbReference type="InterPro" id="IPR040756">
    <property type="entry name" value="Peptidase_M61_N"/>
</dbReference>
<dbReference type="Gene3D" id="2.60.40.3650">
    <property type="match status" value="1"/>
</dbReference>
<dbReference type="InterPro" id="IPR036034">
    <property type="entry name" value="PDZ_sf"/>
</dbReference>
<dbReference type="InterPro" id="IPR024191">
    <property type="entry name" value="Peptidase_M61"/>
</dbReference>
<evidence type="ECO:0000259" key="1">
    <source>
        <dbReference type="SMART" id="SM00228"/>
    </source>
</evidence>
<protein>
    <submittedName>
        <fullName evidence="2">Predicted metalloprotease, contains C-terminal PDZ domain</fullName>
    </submittedName>
</protein>
<dbReference type="GO" id="GO:0008237">
    <property type="term" value="F:metallopeptidase activity"/>
    <property type="evidence" value="ECO:0007669"/>
    <property type="project" value="UniProtKB-KW"/>
</dbReference>
<feature type="domain" description="PDZ" evidence="1">
    <location>
        <begin position="475"/>
        <end position="540"/>
    </location>
</feature>
<dbReference type="Proteomes" id="UP000198901">
    <property type="component" value="Unassembled WGS sequence"/>
</dbReference>
<gene>
    <name evidence="2" type="ORF">SAMN04488090_2978</name>
</gene>
<accession>A0A1G9RP18</accession>
<keyword evidence="2" id="KW-0645">Protease</keyword>
<evidence type="ECO:0000313" key="2">
    <source>
        <dbReference type="EMBL" id="SDM25016.1"/>
    </source>
</evidence>
<keyword evidence="2" id="KW-0378">Hydrolase</keyword>
<keyword evidence="2" id="KW-0482">Metalloprotease</keyword>
<dbReference type="Pfam" id="PF17899">
    <property type="entry name" value="Peptidase_M61_N"/>
    <property type="match status" value="1"/>
</dbReference>
<dbReference type="EMBL" id="FNGS01000005">
    <property type="protein sequence ID" value="SDM25016.1"/>
    <property type="molecule type" value="Genomic_DNA"/>
</dbReference>
<dbReference type="Gene3D" id="1.10.390.10">
    <property type="entry name" value="Neutral Protease Domain 2"/>
    <property type="match status" value="1"/>
</dbReference>
<evidence type="ECO:0000313" key="3">
    <source>
        <dbReference type="Proteomes" id="UP000198901"/>
    </source>
</evidence>
<dbReference type="GO" id="GO:0006508">
    <property type="term" value="P:proteolysis"/>
    <property type="evidence" value="ECO:0007669"/>
    <property type="project" value="UniProtKB-KW"/>
</dbReference>
<proteinExistence type="predicted"/>
<sequence length="579" mass="65666">MYDLPSVHYTLSMPEPSTHYFQVEILFSDLQHPAIQAQGYLDLRMPVWIPGSYMIREYARHIDSLSAFVDDLPVSVKKIRKNAWRIPVGTAGQLRVTYQLYANELTVRTNFLDSEHGYANGAATFAYAEEFRNEPATLTIRPYEGWNTVSVALPAIKMHTYLAANYDILADSPIEIGNHTEWTFEACGIPHRVAMVGEYATISESKLLSDYIRICEAAATVVNRPHPCREYLFIVHHTAQNGSGGLEHLSSTTLHTHRNTYANEAAYGHFLGLVAHEYFHLWNVKRIRPVELGPFNYEEENYTRQLWVAEGFTSLFDNHILRRAKISSVEKYLEDVATDFNYVQNTPGAQVQSLADASFDAWIKYYRQTENSVNSQVSYYVKGAAVSTLLNLKIIHETAGEKSLDDVLRLLYDEYYLRLNRGFSEEELQATVEQVAGKSLKTFFESAIYGTESLDFQHYLNYAGCRLITDPGDGGFLGAVFAPGKPVISAVLRDSPAWQAGLNAFDEITAIDDTGISDIPRHLETREPGERLRLEIRRAGRVLVAEVELIPSPMVRWRIVRADTITPAQETVFRKWVWA</sequence>
<dbReference type="SUPFAM" id="SSF50156">
    <property type="entry name" value="PDZ domain-like"/>
    <property type="match status" value="1"/>
</dbReference>